<dbReference type="GO" id="GO:0046103">
    <property type="term" value="P:inosine biosynthetic process"/>
    <property type="evidence" value="ECO:0007669"/>
    <property type="project" value="TreeGrafter"/>
</dbReference>
<dbReference type="Gene3D" id="3.20.20.140">
    <property type="entry name" value="Metal-dependent hydrolases"/>
    <property type="match status" value="1"/>
</dbReference>
<evidence type="ECO:0000256" key="2">
    <source>
        <dbReference type="ARBA" id="ARBA00004613"/>
    </source>
</evidence>
<keyword evidence="5" id="KW-0964">Secreted</keyword>
<gene>
    <name evidence="10" type="primary">AGSA</name>
    <name evidence="10" type="ORF">LOCC1_G005292</name>
</gene>
<evidence type="ECO:0000256" key="5">
    <source>
        <dbReference type="ARBA" id="ARBA00022525"/>
    </source>
</evidence>
<comment type="caution">
    <text evidence="10">The sequence shown here is derived from an EMBL/GenBank/DDBJ whole genome shotgun (WGS) entry which is preliminary data.</text>
</comment>
<evidence type="ECO:0000313" key="11">
    <source>
        <dbReference type="Proteomes" id="UP000443090"/>
    </source>
</evidence>
<dbReference type="GO" id="GO:0046872">
    <property type="term" value="F:metal ion binding"/>
    <property type="evidence" value="ECO:0007669"/>
    <property type="project" value="UniProtKB-KW"/>
</dbReference>
<keyword evidence="6" id="KW-0479">Metal-binding</keyword>
<evidence type="ECO:0000256" key="4">
    <source>
        <dbReference type="ARBA" id="ARBA00012784"/>
    </source>
</evidence>
<dbReference type="InterPro" id="IPR032466">
    <property type="entry name" value="Metal_Hydrolase"/>
</dbReference>
<comment type="subcellular location">
    <subcellularLocation>
        <location evidence="2">Secreted</location>
    </subcellularLocation>
</comment>
<keyword evidence="7" id="KW-0732">Signal</keyword>
<dbReference type="OrthoDB" id="7202371at2759"/>
<protein>
    <recommendedName>
        <fullName evidence="4">adenosine deaminase</fullName>
        <ecNumber evidence="4">3.5.4.4</ecNumber>
    </recommendedName>
</protein>
<evidence type="ECO:0000256" key="3">
    <source>
        <dbReference type="ARBA" id="ARBA00006083"/>
    </source>
</evidence>
<dbReference type="Proteomes" id="UP000443090">
    <property type="component" value="Unassembled WGS sequence"/>
</dbReference>
<dbReference type="GO" id="GO:0004000">
    <property type="term" value="F:adenosine deaminase activity"/>
    <property type="evidence" value="ECO:0007669"/>
    <property type="project" value="TreeGrafter"/>
</dbReference>
<evidence type="ECO:0000256" key="8">
    <source>
        <dbReference type="ARBA" id="ARBA00022801"/>
    </source>
</evidence>
<dbReference type="GO" id="GO:0006154">
    <property type="term" value="P:adenosine catabolic process"/>
    <property type="evidence" value="ECO:0007669"/>
    <property type="project" value="TreeGrafter"/>
</dbReference>
<evidence type="ECO:0000256" key="7">
    <source>
        <dbReference type="ARBA" id="ARBA00022729"/>
    </source>
</evidence>
<comment type="catalytic activity">
    <reaction evidence="9">
        <text>adenosine + H2O + H(+) = inosine + NH4(+)</text>
        <dbReference type="Rhea" id="RHEA:24408"/>
        <dbReference type="ChEBI" id="CHEBI:15377"/>
        <dbReference type="ChEBI" id="CHEBI:15378"/>
        <dbReference type="ChEBI" id="CHEBI:16335"/>
        <dbReference type="ChEBI" id="CHEBI:17596"/>
        <dbReference type="ChEBI" id="CHEBI:28938"/>
        <dbReference type="EC" id="3.5.4.4"/>
    </reaction>
</comment>
<proteinExistence type="inferred from homology"/>
<evidence type="ECO:0000256" key="1">
    <source>
        <dbReference type="ARBA" id="ARBA00001947"/>
    </source>
</evidence>
<dbReference type="PANTHER" id="PTHR11409">
    <property type="entry name" value="ADENOSINE DEAMINASE"/>
    <property type="match status" value="1"/>
</dbReference>
<evidence type="ECO:0000313" key="10">
    <source>
        <dbReference type="EMBL" id="TVY40997.1"/>
    </source>
</evidence>
<dbReference type="EC" id="3.5.4.4" evidence="4"/>
<comment type="cofactor">
    <cofactor evidence="1">
        <name>Zn(2+)</name>
        <dbReference type="ChEBI" id="CHEBI:29105"/>
    </cofactor>
</comment>
<dbReference type="FunFam" id="3.20.20.140:FF:000017">
    <property type="entry name" value="Adenosine deaminase 2"/>
    <property type="match status" value="1"/>
</dbReference>
<keyword evidence="8" id="KW-0378">Hydrolase</keyword>
<sequence>MNQHHLKDADSKSPTVHSMFTKAREELIAKEKSLRSDHKFRSNLSPTAQKACTIVSKIRAEERKTIWSTTSSPDLQKTEIFPGMMFNIAKEYMETTKLWKIVLKMPKGALLHCHLGAMVDLHWVFNAALSEKGMCISATAPLSSPDVRETARIKFAFSSSPTLVNAGSIWGEKYEPNTFVPVTLAADSYPDGGREGWVKWMKDRSSVTQSESLDHHLGIDDVWRKLNAAFAIVPGIVYYEPIMRKFLREFFRTLLKDGVRWVEFRTAPFTRFVLEGQEEACTDSSGVMRAIAEEIEGFKSSEEGRGFWGVRVIWVGMRHWDTDAVLKDMRECIRLKKVYPDLISGYDLVGHEDSGRTLRSLTPELLWFQSECQQQQVNIPFFFHAGECVGDGNETDENLFDAM</sequence>
<evidence type="ECO:0000256" key="6">
    <source>
        <dbReference type="ARBA" id="ARBA00022723"/>
    </source>
</evidence>
<dbReference type="GO" id="GO:0005576">
    <property type="term" value="C:extracellular region"/>
    <property type="evidence" value="ECO:0007669"/>
    <property type="project" value="UniProtKB-SubCell"/>
</dbReference>
<dbReference type="EMBL" id="QGMI01000419">
    <property type="protein sequence ID" value="TVY40997.1"/>
    <property type="molecule type" value="Genomic_DNA"/>
</dbReference>
<evidence type="ECO:0000256" key="9">
    <source>
        <dbReference type="ARBA" id="ARBA00047764"/>
    </source>
</evidence>
<organism evidence="10 11">
    <name type="scientific">Lachnellula occidentalis</name>
    <dbReference type="NCBI Taxonomy" id="215460"/>
    <lineage>
        <taxon>Eukaryota</taxon>
        <taxon>Fungi</taxon>
        <taxon>Dikarya</taxon>
        <taxon>Ascomycota</taxon>
        <taxon>Pezizomycotina</taxon>
        <taxon>Leotiomycetes</taxon>
        <taxon>Helotiales</taxon>
        <taxon>Lachnaceae</taxon>
        <taxon>Lachnellula</taxon>
    </lineage>
</organism>
<dbReference type="InterPro" id="IPR006330">
    <property type="entry name" value="Ado/ade_deaminase"/>
</dbReference>
<dbReference type="PANTHER" id="PTHR11409:SF39">
    <property type="entry name" value="ADENOSINE DEAMINASE 2"/>
    <property type="match status" value="1"/>
</dbReference>
<comment type="similarity">
    <text evidence="3">Belongs to the metallo-dependent hydrolases superfamily. Adenosine and AMP deaminases family. ADGF subfamily.</text>
</comment>
<name>A0A8H8UAY8_9HELO</name>
<keyword evidence="11" id="KW-1185">Reference proteome</keyword>
<reference evidence="10 11" key="1">
    <citation type="submission" date="2018-05" db="EMBL/GenBank/DDBJ databases">
        <title>Genome sequencing and assembly of the regulated plant pathogen Lachnellula willkommii and related sister species for the development of diagnostic species identification markers.</title>
        <authorList>
            <person name="Giroux E."/>
            <person name="Bilodeau G."/>
        </authorList>
    </citation>
    <scope>NUCLEOTIDE SEQUENCE [LARGE SCALE GENOMIC DNA]</scope>
    <source>
        <strain evidence="10 11">CBS 160.35</strain>
    </source>
</reference>
<dbReference type="SUPFAM" id="SSF51556">
    <property type="entry name" value="Metallo-dependent hydrolases"/>
    <property type="match status" value="1"/>
</dbReference>
<dbReference type="AlphaFoldDB" id="A0A8H8UAY8"/>
<accession>A0A8H8UAY8</accession>